<evidence type="ECO:0000256" key="2">
    <source>
        <dbReference type="ARBA" id="ARBA00006727"/>
    </source>
</evidence>
<evidence type="ECO:0000256" key="3">
    <source>
        <dbReference type="SAM" id="MobiDB-lite"/>
    </source>
</evidence>
<sequence length="431" mass="45557">MSSSESGNESPSDFKPCDTEKAPEVTQTDPATFEKAPDGGLRAWLVAAAGFCFTFCCLGITMCFGVFQQYYSAHMLRDESPDKIAWIGSIAAFIQFLAGAVSGPLFDRYGMIITYPAAVLYILGLMMLSLCTKYFHFILVQGLVIGISTSMIQLPAFAAASQFFDKKRGAALGIVVSGSSIGGVVFPIAFSKMLNDSTLGFGWSVRIMAFAVIPLVIFASLTMRARLPPRKTNFLLPSAFKDRKYVCLVAGLALMFLGMNTPIYFLPTYAVSKGVNPVLASYLIAIVNGSSTFGRIIPGFLADKLGRFNVFACGGIFTGICVLCLSSVDSTPGLVVYSIFFGISSGMIISGGSTALTVCAKNPQDFGTYMGMGMAVASVSVLIGPPINGALIEKYHGYTELSIFSGVVCLAGGVVAAISKTSMPGGILGRS</sequence>
<feature type="transmembrane region" description="Helical" evidence="4">
    <location>
        <begin position="170"/>
        <end position="191"/>
    </location>
</feature>
<comment type="similarity">
    <text evidence="2">Belongs to the major facilitator superfamily. Monocarboxylate porter (TC 2.A.1.13) family.</text>
</comment>
<dbReference type="CDD" id="cd17352">
    <property type="entry name" value="MFS_MCT_SLC16"/>
    <property type="match status" value="1"/>
</dbReference>
<feature type="compositionally biased region" description="Low complexity" evidence="3">
    <location>
        <begin position="1"/>
        <end position="11"/>
    </location>
</feature>
<feature type="transmembrane region" description="Helical" evidence="4">
    <location>
        <begin position="366"/>
        <end position="383"/>
    </location>
</feature>
<proteinExistence type="inferred from homology"/>
<evidence type="ECO:0000256" key="1">
    <source>
        <dbReference type="ARBA" id="ARBA00004141"/>
    </source>
</evidence>
<evidence type="ECO:0000313" key="7">
    <source>
        <dbReference type="Proteomes" id="UP000770015"/>
    </source>
</evidence>
<comment type="caution">
    <text evidence="6">The sequence shown here is derived from an EMBL/GenBank/DDBJ whole genome shotgun (WGS) entry which is preliminary data.</text>
</comment>
<feature type="transmembrane region" description="Helical" evidence="4">
    <location>
        <begin position="109"/>
        <end position="128"/>
    </location>
</feature>
<feature type="domain" description="Major facilitator superfamily (MFS) profile" evidence="5">
    <location>
        <begin position="244"/>
        <end position="431"/>
    </location>
</feature>
<feature type="transmembrane region" description="Helical" evidence="4">
    <location>
        <begin position="203"/>
        <end position="224"/>
    </location>
</feature>
<feature type="transmembrane region" description="Helical" evidence="4">
    <location>
        <begin position="43"/>
        <end position="71"/>
    </location>
</feature>
<dbReference type="Proteomes" id="UP000770015">
    <property type="component" value="Unassembled WGS sequence"/>
</dbReference>
<dbReference type="PROSITE" id="PS50850">
    <property type="entry name" value="MFS"/>
    <property type="match status" value="1"/>
</dbReference>
<evidence type="ECO:0000259" key="5">
    <source>
        <dbReference type="PROSITE" id="PS50850"/>
    </source>
</evidence>
<keyword evidence="7" id="KW-1185">Reference proteome</keyword>
<dbReference type="InterPro" id="IPR011701">
    <property type="entry name" value="MFS"/>
</dbReference>
<dbReference type="GO" id="GO:0022857">
    <property type="term" value="F:transmembrane transporter activity"/>
    <property type="evidence" value="ECO:0007669"/>
    <property type="project" value="InterPro"/>
</dbReference>
<dbReference type="OrthoDB" id="6499973at2759"/>
<dbReference type="PANTHER" id="PTHR11360:SF319">
    <property type="entry name" value="MAJOR FACILITATOR SUPERFAMILY (MFS) PROFILE DOMAIN-CONTAINING PROTEIN"/>
    <property type="match status" value="1"/>
</dbReference>
<evidence type="ECO:0000313" key="6">
    <source>
        <dbReference type="EMBL" id="KAH6685847.1"/>
    </source>
</evidence>
<accession>A0A9P9AAX6</accession>
<feature type="transmembrane region" description="Helical" evidence="4">
    <location>
        <begin position="83"/>
        <end position="102"/>
    </location>
</feature>
<dbReference type="Gene3D" id="1.20.1250.20">
    <property type="entry name" value="MFS general substrate transporter like domains"/>
    <property type="match status" value="2"/>
</dbReference>
<dbReference type="PANTHER" id="PTHR11360">
    <property type="entry name" value="MONOCARBOXYLATE TRANSPORTER"/>
    <property type="match status" value="1"/>
</dbReference>
<feature type="transmembrane region" description="Helical" evidence="4">
    <location>
        <begin position="245"/>
        <end position="266"/>
    </location>
</feature>
<comment type="subcellular location">
    <subcellularLocation>
        <location evidence="1">Membrane</location>
        <topology evidence="1">Multi-pass membrane protein</topology>
    </subcellularLocation>
</comment>
<dbReference type="GO" id="GO:0016020">
    <property type="term" value="C:membrane"/>
    <property type="evidence" value="ECO:0007669"/>
    <property type="project" value="UniProtKB-SubCell"/>
</dbReference>
<evidence type="ECO:0000256" key="4">
    <source>
        <dbReference type="SAM" id="Phobius"/>
    </source>
</evidence>
<protein>
    <submittedName>
        <fullName evidence="6">Major facilitator superfamily domain-containing protein</fullName>
    </submittedName>
</protein>
<organism evidence="6 7">
    <name type="scientific">Plectosphaerella plurivora</name>
    <dbReference type="NCBI Taxonomy" id="936078"/>
    <lineage>
        <taxon>Eukaryota</taxon>
        <taxon>Fungi</taxon>
        <taxon>Dikarya</taxon>
        <taxon>Ascomycota</taxon>
        <taxon>Pezizomycotina</taxon>
        <taxon>Sordariomycetes</taxon>
        <taxon>Hypocreomycetidae</taxon>
        <taxon>Glomerellales</taxon>
        <taxon>Plectosphaerellaceae</taxon>
        <taxon>Plectosphaerella</taxon>
    </lineage>
</organism>
<dbReference type="AlphaFoldDB" id="A0A9P9AAX6"/>
<feature type="region of interest" description="Disordered" evidence="3">
    <location>
        <begin position="1"/>
        <end position="30"/>
    </location>
</feature>
<gene>
    <name evidence="6" type="ORF">F5X68DRAFT_241107</name>
</gene>
<dbReference type="InterPro" id="IPR020846">
    <property type="entry name" value="MFS_dom"/>
</dbReference>
<feature type="transmembrane region" description="Helical" evidence="4">
    <location>
        <begin position="134"/>
        <end position="158"/>
    </location>
</feature>
<dbReference type="EMBL" id="JAGSXJ010000014">
    <property type="protein sequence ID" value="KAH6685847.1"/>
    <property type="molecule type" value="Genomic_DNA"/>
</dbReference>
<dbReference type="SUPFAM" id="SSF103473">
    <property type="entry name" value="MFS general substrate transporter"/>
    <property type="match status" value="1"/>
</dbReference>
<feature type="transmembrane region" description="Helical" evidence="4">
    <location>
        <begin position="308"/>
        <end position="328"/>
    </location>
</feature>
<feature type="transmembrane region" description="Helical" evidence="4">
    <location>
        <begin position="334"/>
        <end position="359"/>
    </location>
</feature>
<keyword evidence="4" id="KW-0472">Membrane</keyword>
<dbReference type="Pfam" id="PF07690">
    <property type="entry name" value="MFS_1"/>
    <property type="match status" value="1"/>
</dbReference>
<feature type="transmembrane region" description="Helical" evidence="4">
    <location>
        <begin position="278"/>
        <end position="296"/>
    </location>
</feature>
<dbReference type="InterPro" id="IPR050327">
    <property type="entry name" value="Proton-linked_MCT"/>
</dbReference>
<dbReference type="InterPro" id="IPR036259">
    <property type="entry name" value="MFS_trans_sf"/>
</dbReference>
<keyword evidence="4" id="KW-0812">Transmembrane</keyword>
<name>A0A9P9AAX6_9PEZI</name>
<keyword evidence="4" id="KW-1133">Transmembrane helix</keyword>
<reference evidence="6" key="1">
    <citation type="journal article" date="2021" name="Nat. Commun.">
        <title>Genetic determinants of endophytism in the Arabidopsis root mycobiome.</title>
        <authorList>
            <person name="Mesny F."/>
            <person name="Miyauchi S."/>
            <person name="Thiergart T."/>
            <person name="Pickel B."/>
            <person name="Atanasova L."/>
            <person name="Karlsson M."/>
            <person name="Huettel B."/>
            <person name="Barry K.W."/>
            <person name="Haridas S."/>
            <person name="Chen C."/>
            <person name="Bauer D."/>
            <person name="Andreopoulos W."/>
            <person name="Pangilinan J."/>
            <person name="LaButti K."/>
            <person name="Riley R."/>
            <person name="Lipzen A."/>
            <person name="Clum A."/>
            <person name="Drula E."/>
            <person name="Henrissat B."/>
            <person name="Kohler A."/>
            <person name="Grigoriev I.V."/>
            <person name="Martin F.M."/>
            <person name="Hacquard S."/>
        </authorList>
    </citation>
    <scope>NUCLEOTIDE SEQUENCE</scope>
    <source>
        <strain evidence="6">MPI-SDFR-AT-0117</strain>
    </source>
</reference>
<feature type="transmembrane region" description="Helical" evidence="4">
    <location>
        <begin position="395"/>
        <end position="418"/>
    </location>
</feature>